<protein>
    <recommendedName>
        <fullName evidence="3">DUF4283 domain-containing protein</fullName>
    </recommendedName>
</protein>
<dbReference type="InterPro" id="IPR053253">
    <property type="entry name" value="Sex_diff_modulator"/>
</dbReference>
<name>A0AAD8S7V8_LOLMU</name>
<proteinExistence type="predicted"/>
<accession>A0AAD8S7V8</accession>
<dbReference type="PANTHER" id="PTHR33087">
    <property type="entry name" value="OS07G0539200 PROTEIN"/>
    <property type="match status" value="1"/>
</dbReference>
<dbReference type="Proteomes" id="UP001231189">
    <property type="component" value="Unassembled WGS sequence"/>
</dbReference>
<reference evidence="1" key="1">
    <citation type="submission" date="2023-07" db="EMBL/GenBank/DDBJ databases">
        <title>A chromosome-level genome assembly of Lolium multiflorum.</title>
        <authorList>
            <person name="Chen Y."/>
            <person name="Copetti D."/>
            <person name="Kolliker R."/>
            <person name="Studer B."/>
        </authorList>
    </citation>
    <scope>NUCLEOTIDE SEQUENCE</scope>
    <source>
        <strain evidence="1">02402/16</strain>
        <tissue evidence="1">Leaf</tissue>
    </source>
</reference>
<sequence>MVSKLPPMEEGPPLAVVPEWGPVREAGLEEAARAPLLYVVRRTAAMCDLEQRLQLAMVATVGGSRPVVSGEQVLAALRWRGVPEGAVSVHSFGPEDFLVVFGSRELRDHVAAMPAVLVAGAPLSFRPWNRQAQAQMVSMRSKVFLVLEGLPPHAWDTGVVEDLLGKSCAIDAVAPETKDRSDMSLFKLTAWTSDVDAIPVARKLAVPEPVAAGGARAAQVGSAAAVVRAGGA</sequence>
<evidence type="ECO:0000313" key="2">
    <source>
        <dbReference type="Proteomes" id="UP001231189"/>
    </source>
</evidence>
<dbReference type="PANTHER" id="PTHR33087:SF52">
    <property type="entry name" value="CCHC-TYPE DOMAIN-CONTAINING PROTEIN"/>
    <property type="match status" value="1"/>
</dbReference>
<comment type="caution">
    <text evidence="1">The sequence shown here is derived from an EMBL/GenBank/DDBJ whole genome shotgun (WGS) entry which is preliminary data.</text>
</comment>
<keyword evidence="2" id="KW-1185">Reference proteome</keyword>
<dbReference type="AlphaFoldDB" id="A0AAD8S7V8"/>
<gene>
    <name evidence="1" type="ORF">QYE76_064198</name>
</gene>
<organism evidence="1 2">
    <name type="scientific">Lolium multiflorum</name>
    <name type="common">Italian ryegrass</name>
    <name type="synonym">Lolium perenne subsp. multiflorum</name>
    <dbReference type="NCBI Taxonomy" id="4521"/>
    <lineage>
        <taxon>Eukaryota</taxon>
        <taxon>Viridiplantae</taxon>
        <taxon>Streptophyta</taxon>
        <taxon>Embryophyta</taxon>
        <taxon>Tracheophyta</taxon>
        <taxon>Spermatophyta</taxon>
        <taxon>Magnoliopsida</taxon>
        <taxon>Liliopsida</taxon>
        <taxon>Poales</taxon>
        <taxon>Poaceae</taxon>
        <taxon>BOP clade</taxon>
        <taxon>Pooideae</taxon>
        <taxon>Poodae</taxon>
        <taxon>Poeae</taxon>
        <taxon>Poeae Chloroplast Group 2 (Poeae type)</taxon>
        <taxon>Loliodinae</taxon>
        <taxon>Loliinae</taxon>
        <taxon>Lolium</taxon>
    </lineage>
</organism>
<evidence type="ECO:0008006" key="3">
    <source>
        <dbReference type="Google" id="ProtNLM"/>
    </source>
</evidence>
<dbReference type="EMBL" id="JAUUTY010000004">
    <property type="protein sequence ID" value="KAK1646393.1"/>
    <property type="molecule type" value="Genomic_DNA"/>
</dbReference>
<evidence type="ECO:0000313" key="1">
    <source>
        <dbReference type="EMBL" id="KAK1646393.1"/>
    </source>
</evidence>